<sequence>MTVLVLLENRKARKFGHMWGVSRGGVYTQDNLMENLMHTAPPPVTQHIPNRERFLIVDALLARRHYLLEALELLMRYGTLRVQGLAFGLFPNRSQPAALAAAQRVVANAVHRGFMVSADDAASRFRYYALSAAGARFIRDEGGTDTAAPTTYLLRKLTRAHHREWTNICSIAARRRGLESYAETDYLGQSFRADLNERFGHIPDALTFADLGNRPTVVWHEIELSRRSMRNLQLRPLKPDEQDNSGIGKWRQLLHTLRQRCALTHQGIDHRLMLVVHCASSTLLSILAKHLGLYAEQQRLPCHGGLHFTGGEPAPAQATANWASFALPFESRGAGMLEVRLYRLPEGGVDPGKVWHDSDSFPWQNVDEGFELDEGYNEQFMVP</sequence>
<evidence type="ECO:0000313" key="1">
    <source>
        <dbReference type="EMBL" id="OWQ93649.1"/>
    </source>
</evidence>
<dbReference type="EMBL" id="NIOF01000001">
    <property type="protein sequence ID" value="OWQ93649.1"/>
    <property type="molecule type" value="Genomic_DNA"/>
</dbReference>
<accession>A0A246JN94</accession>
<dbReference type="AlphaFoldDB" id="A0A246JN94"/>
<organism evidence="1 2">
    <name type="scientific">Roseateles aquatilis</name>
    <dbReference type="NCBI Taxonomy" id="431061"/>
    <lineage>
        <taxon>Bacteria</taxon>
        <taxon>Pseudomonadati</taxon>
        <taxon>Pseudomonadota</taxon>
        <taxon>Betaproteobacteria</taxon>
        <taxon>Burkholderiales</taxon>
        <taxon>Sphaerotilaceae</taxon>
        <taxon>Roseateles</taxon>
    </lineage>
</organism>
<dbReference type="Proteomes" id="UP000197468">
    <property type="component" value="Unassembled WGS sequence"/>
</dbReference>
<keyword evidence="2" id="KW-1185">Reference proteome</keyword>
<proteinExistence type="predicted"/>
<comment type="caution">
    <text evidence="1">The sequence shown here is derived from an EMBL/GenBank/DDBJ whole genome shotgun (WGS) entry which is preliminary data.</text>
</comment>
<reference evidence="1 2" key="1">
    <citation type="journal article" date="2008" name="Int. J. Syst. Evol. Microbiol.">
        <title>Description of Roseateles aquatilis sp. nov. and Roseateles terrae sp. nov., in the class Betaproteobacteria, and emended description of the genus Roseateles.</title>
        <authorList>
            <person name="Gomila M."/>
            <person name="Bowien B."/>
            <person name="Falsen E."/>
            <person name="Moore E.R."/>
            <person name="Lalucat J."/>
        </authorList>
    </citation>
    <scope>NUCLEOTIDE SEQUENCE [LARGE SCALE GENOMIC DNA]</scope>
    <source>
        <strain evidence="1 2">CCUG 48205</strain>
    </source>
</reference>
<name>A0A246JN94_9BURK</name>
<gene>
    <name evidence="1" type="ORF">CDN99_04110</name>
</gene>
<evidence type="ECO:0000313" key="2">
    <source>
        <dbReference type="Proteomes" id="UP000197468"/>
    </source>
</evidence>
<protein>
    <submittedName>
        <fullName evidence="1">Uncharacterized protein</fullName>
    </submittedName>
</protein>